<sequence length="216" mass="22028">MSAGNGYPPPPGGGWGSGQQGGAGGGAWGAPPPGGGWGAPPAGGSFGPPPGGDWGPPPGGGAFGPQPSSELAPFSDKEQSTAFVLALFLGMLGADRFYLGQMGLGILKLLTCGGFGIWAMVDTILIGIGTMRDDRGLLLRREPAAGYPQQSQSTAFLLAYFLGYFGADRFYLGQTGLGILKLFTCGGFGIWALIDLVLIGMGKLHDNAGNSLRYEA</sequence>
<keyword evidence="4 8" id="KW-1133">Transmembrane helix</keyword>
<keyword evidence="5 8" id="KW-0472">Membrane</keyword>
<dbReference type="PANTHER" id="PTHR21016:SF7">
    <property type="entry name" value="TM2 DOMAIN-CONTAINING PROTEIN 3"/>
    <property type="match status" value="1"/>
</dbReference>
<dbReference type="Pfam" id="PF05154">
    <property type="entry name" value="TM2"/>
    <property type="match status" value="2"/>
</dbReference>
<feature type="domain" description="TM2" evidence="9">
    <location>
        <begin position="149"/>
        <end position="197"/>
    </location>
</feature>
<proteinExistence type="predicted"/>
<keyword evidence="6" id="KW-0325">Glycoprotein</keyword>
<keyword evidence="2 8" id="KW-0812">Transmembrane</keyword>
<evidence type="ECO:0000256" key="8">
    <source>
        <dbReference type="SAM" id="Phobius"/>
    </source>
</evidence>
<dbReference type="STRING" id="1192034.CAP_8882"/>
<feature type="compositionally biased region" description="Pro residues" evidence="7">
    <location>
        <begin position="47"/>
        <end position="59"/>
    </location>
</feature>
<dbReference type="RefSeq" id="WP_052376739.1">
    <property type="nucleotide sequence ID" value="NZ_ASRX01000094.1"/>
</dbReference>
<feature type="transmembrane region" description="Helical" evidence="8">
    <location>
        <begin position="106"/>
        <end position="129"/>
    </location>
</feature>
<evidence type="ECO:0000256" key="1">
    <source>
        <dbReference type="ARBA" id="ARBA00004141"/>
    </source>
</evidence>
<comment type="subcellular location">
    <subcellularLocation>
        <location evidence="1">Membrane</location>
        <topology evidence="1">Multi-pass membrane protein</topology>
    </subcellularLocation>
</comment>
<evidence type="ECO:0000256" key="3">
    <source>
        <dbReference type="ARBA" id="ARBA00022729"/>
    </source>
</evidence>
<keyword evidence="3" id="KW-0732">Signal</keyword>
<dbReference type="InterPro" id="IPR050932">
    <property type="entry name" value="TM2D1-3-like"/>
</dbReference>
<dbReference type="EMBL" id="ASRX01000094">
    <property type="protein sequence ID" value="EYF00934.1"/>
    <property type="molecule type" value="Genomic_DNA"/>
</dbReference>
<protein>
    <recommendedName>
        <fullName evidence="9">TM2 domain-containing protein</fullName>
    </recommendedName>
</protein>
<evidence type="ECO:0000256" key="5">
    <source>
        <dbReference type="ARBA" id="ARBA00023136"/>
    </source>
</evidence>
<evidence type="ECO:0000313" key="10">
    <source>
        <dbReference type="EMBL" id="EYF00934.1"/>
    </source>
</evidence>
<feature type="compositionally biased region" description="Gly residues" evidence="7">
    <location>
        <begin position="13"/>
        <end position="28"/>
    </location>
</feature>
<evidence type="ECO:0000313" key="11">
    <source>
        <dbReference type="Proteomes" id="UP000019678"/>
    </source>
</evidence>
<gene>
    <name evidence="10" type="ORF">CAP_8882</name>
</gene>
<accession>A0A017SVD5</accession>
<dbReference type="eggNOG" id="COG2314">
    <property type="taxonomic scope" value="Bacteria"/>
</dbReference>
<dbReference type="InterPro" id="IPR007829">
    <property type="entry name" value="TM2"/>
</dbReference>
<feature type="region of interest" description="Disordered" evidence="7">
    <location>
        <begin position="1"/>
        <end position="74"/>
    </location>
</feature>
<feature type="transmembrane region" description="Helical" evidence="8">
    <location>
        <begin position="149"/>
        <end position="167"/>
    </location>
</feature>
<feature type="domain" description="TM2" evidence="9">
    <location>
        <begin position="76"/>
        <end position="124"/>
    </location>
</feature>
<dbReference type="AlphaFoldDB" id="A0A017SVD5"/>
<evidence type="ECO:0000256" key="2">
    <source>
        <dbReference type="ARBA" id="ARBA00022692"/>
    </source>
</evidence>
<name>A0A017SVD5_9BACT</name>
<evidence type="ECO:0000256" key="4">
    <source>
        <dbReference type="ARBA" id="ARBA00022989"/>
    </source>
</evidence>
<comment type="caution">
    <text evidence="10">The sequence shown here is derived from an EMBL/GenBank/DDBJ whole genome shotgun (WGS) entry which is preliminary data.</text>
</comment>
<organism evidence="10 11">
    <name type="scientific">Chondromyces apiculatus DSM 436</name>
    <dbReference type="NCBI Taxonomy" id="1192034"/>
    <lineage>
        <taxon>Bacteria</taxon>
        <taxon>Pseudomonadati</taxon>
        <taxon>Myxococcota</taxon>
        <taxon>Polyangia</taxon>
        <taxon>Polyangiales</taxon>
        <taxon>Polyangiaceae</taxon>
        <taxon>Chondromyces</taxon>
    </lineage>
</organism>
<evidence type="ECO:0000259" key="9">
    <source>
        <dbReference type="Pfam" id="PF05154"/>
    </source>
</evidence>
<feature type="transmembrane region" description="Helical" evidence="8">
    <location>
        <begin position="179"/>
        <end position="201"/>
    </location>
</feature>
<dbReference type="GO" id="GO:0016020">
    <property type="term" value="C:membrane"/>
    <property type="evidence" value="ECO:0007669"/>
    <property type="project" value="UniProtKB-SubCell"/>
</dbReference>
<dbReference type="PANTHER" id="PTHR21016">
    <property type="entry name" value="BETA-AMYLOID BINDING PROTEIN-RELATED"/>
    <property type="match status" value="1"/>
</dbReference>
<reference evidence="10 11" key="1">
    <citation type="submission" date="2013-05" db="EMBL/GenBank/DDBJ databases">
        <title>Genome assembly of Chondromyces apiculatus DSM 436.</title>
        <authorList>
            <person name="Sharma G."/>
            <person name="Khatri I."/>
            <person name="Kaur C."/>
            <person name="Mayilraj S."/>
            <person name="Subramanian S."/>
        </authorList>
    </citation>
    <scope>NUCLEOTIDE SEQUENCE [LARGE SCALE GENOMIC DNA]</scope>
    <source>
        <strain evidence="10 11">DSM 436</strain>
    </source>
</reference>
<feature type="transmembrane region" description="Helical" evidence="8">
    <location>
        <begin position="80"/>
        <end position="99"/>
    </location>
</feature>
<dbReference type="Proteomes" id="UP000019678">
    <property type="component" value="Unassembled WGS sequence"/>
</dbReference>
<evidence type="ECO:0000256" key="7">
    <source>
        <dbReference type="SAM" id="MobiDB-lite"/>
    </source>
</evidence>
<keyword evidence="11" id="KW-1185">Reference proteome</keyword>
<evidence type="ECO:0000256" key="6">
    <source>
        <dbReference type="ARBA" id="ARBA00023180"/>
    </source>
</evidence>